<dbReference type="Proteomes" id="UP000265520">
    <property type="component" value="Unassembled WGS sequence"/>
</dbReference>
<evidence type="ECO:0000313" key="2">
    <source>
        <dbReference type="Proteomes" id="UP000265520"/>
    </source>
</evidence>
<protein>
    <submittedName>
        <fullName evidence="1">Uncharacterized protein</fullName>
    </submittedName>
</protein>
<reference evidence="1 2" key="1">
    <citation type="journal article" date="2018" name="Front. Plant Sci.">
        <title>Red Clover (Trifolium pratense) and Zigzag Clover (T. medium) - A Picture of Genomic Similarities and Differences.</title>
        <authorList>
            <person name="Dluhosova J."/>
            <person name="Istvanek J."/>
            <person name="Nedelnik J."/>
            <person name="Repkova J."/>
        </authorList>
    </citation>
    <scope>NUCLEOTIDE SEQUENCE [LARGE SCALE GENOMIC DNA]</scope>
    <source>
        <strain evidence="2">cv. 10/8</strain>
        <tissue evidence="1">Leaf</tissue>
    </source>
</reference>
<dbReference type="AlphaFoldDB" id="A0A392V1M0"/>
<evidence type="ECO:0000313" key="1">
    <source>
        <dbReference type="EMBL" id="MCI81343.1"/>
    </source>
</evidence>
<dbReference type="EMBL" id="LXQA011016833">
    <property type="protein sequence ID" value="MCI81343.1"/>
    <property type="molecule type" value="Genomic_DNA"/>
</dbReference>
<sequence>MAELQSHVHGAAASLLRAEEGEEVQGWLRAIPP</sequence>
<name>A0A392V1M0_9FABA</name>
<accession>A0A392V1M0</accession>
<keyword evidence="2" id="KW-1185">Reference proteome</keyword>
<organism evidence="1 2">
    <name type="scientific">Trifolium medium</name>
    <dbReference type="NCBI Taxonomy" id="97028"/>
    <lineage>
        <taxon>Eukaryota</taxon>
        <taxon>Viridiplantae</taxon>
        <taxon>Streptophyta</taxon>
        <taxon>Embryophyta</taxon>
        <taxon>Tracheophyta</taxon>
        <taxon>Spermatophyta</taxon>
        <taxon>Magnoliopsida</taxon>
        <taxon>eudicotyledons</taxon>
        <taxon>Gunneridae</taxon>
        <taxon>Pentapetalae</taxon>
        <taxon>rosids</taxon>
        <taxon>fabids</taxon>
        <taxon>Fabales</taxon>
        <taxon>Fabaceae</taxon>
        <taxon>Papilionoideae</taxon>
        <taxon>50 kb inversion clade</taxon>
        <taxon>NPAAA clade</taxon>
        <taxon>Hologalegina</taxon>
        <taxon>IRL clade</taxon>
        <taxon>Trifolieae</taxon>
        <taxon>Trifolium</taxon>
    </lineage>
</organism>
<proteinExistence type="predicted"/>
<comment type="caution">
    <text evidence="1">The sequence shown here is derived from an EMBL/GenBank/DDBJ whole genome shotgun (WGS) entry which is preliminary data.</text>
</comment>